<dbReference type="PANTHER" id="PTHR11934:SF0">
    <property type="entry name" value="RIBOSE-5-PHOSPHATE ISOMERASE"/>
    <property type="match status" value="1"/>
</dbReference>
<evidence type="ECO:0000256" key="2">
    <source>
        <dbReference type="ARBA" id="ARBA00004988"/>
    </source>
</evidence>
<proteinExistence type="inferred from homology"/>
<dbReference type="FunFam" id="3.40.50.1360:FF:000001">
    <property type="entry name" value="Ribose-5-phosphate isomerase A"/>
    <property type="match status" value="1"/>
</dbReference>
<evidence type="ECO:0000313" key="7">
    <source>
        <dbReference type="EMBL" id="ETO12990.1"/>
    </source>
</evidence>
<evidence type="ECO:0000256" key="4">
    <source>
        <dbReference type="ARBA" id="ARBA00011959"/>
    </source>
</evidence>
<dbReference type="Gene3D" id="3.40.50.1360">
    <property type="match status" value="1"/>
</dbReference>
<evidence type="ECO:0000256" key="5">
    <source>
        <dbReference type="ARBA" id="ARBA00023235"/>
    </source>
</evidence>
<dbReference type="SUPFAM" id="SSF75445">
    <property type="entry name" value="D-ribose-5-phosphate isomerase (RpiA), lid domain"/>
    <property type="match status" value="1"/>
</dbReference>
<keyword evidence="5 7" id="KW-0413">Isomerase</keyword>
<dbReference type="OMA" id="LGIPMYN"/>
<gene>
    <name evidence="7" type="ORF">RFI_24385</name>
</gene>
<dbReference type="CDD" id="cd01398">
    <property type="entry name" value="RPI_A"/>
    <property type="match status" value="1"/>
</dbReference>
<dbReference type="GO" id="GO:0004751">
    <property type="term" value="F:ribose-5-phosphate isomerase activity"/>
    <property type="evidence" value="ECO:0007669"/>
    <property type="project" value="UniProtKB-EC"/>
</dbReference>
<dbReference type="OrthoDB" id="1555531at2759"/>
<dbReference type="GO" id="GO:0005737">
    <property type="term" value="C:cytoplasm"/>
    <property type="evidence" value="ECO:0007669"/>
    <property type="project" value="TreeGrafter"/>
</dbReference>
<comment type="pathway">
    <text evidence="2">Carbohydrate degradation; pentose phosphate pathway; D-ribose 5-phosphate from D-ribulose 5-phosphate (non-oxidative stage): step 1/1.</text>
</comment>
<accession>X6MIV2</accession>
<dbReference type="SUPFAM" id="SSF100950">
    <property type="entry name" value="NagB/RpiA/CoA transferase-like"/>
    <property type="match status" value="1"/>
</dbReference>
<dbReference type="Gene3D" id="3.30.70.260">
    <property type="match status" value="1"/>
</dbReference>
<dbReference type="Pfam" id="PF06026">
    <property type="entry name" value="Rib_5-P_isom_A"/>
    <property type="match status" value="1"/>
</dbReference>
<dbReference type="UniPathway" id="UPA00115">
    <property type="reaction ID" value="UER00412"/>
</dbReference>
<protein>
    <recommendedName>
        <fullName evidence="4">ribose-5-phosphate isomerase</fullName>
        <ecNumber evidence="4">5.3.1.6</ecNumber>
    </recommendedName>
    <alternativeName>
        <fullName evidence="6">Phosphoriboisomerase</fullName>
    </alternativeName>
</protein>
<dbReference type="EMBL" id="ASPP01020912">
    <property type="protein sequence ID" value="ETO12990.1"/>
    <property type="molecule type" value="Genomic_DNA"/>
</dbReference>
<reference evidence="7 8" key="1">
    <citation type="journal article" date="2013" name="Curr. Biol.">
        <title>The Genome of the Foraminiferan Reticulomyxa filosa.</title>
        <authorList>
            <person name="Glockner G."/>
            <person name="Hulsmann N."/>
            <person name="Schleicher M."/>
            <person name="Noegel A.A."/>
            <person name="Eichinger L."/>
            <person name="Gallinger C."/>
            <person name="Pawlowski J."/>
            <person name="Sierra R."/>
            <person name="Euteneuer U."/>
            <person name="Pillet L."/>
            <person name="Moustafa A."/>
            <person name="Platzer M."/>
            <person name="Groth M."/>
            <person name="Szafranski K."/>
            <person name="Schliwa M."/>
        </authorList>
    </citation>
    <scope>NUCLEOTIDE SEQUENCE [LARGE SCALE GENOMIC DNA]</scope>
</reference>
<sequence>MTSQDAGKKAAAEKAVLDNITSDMGLYTQNKTIGIGSGSTIVYACELIGKLWNEKKLTKIKCVATSFQSEELVLKSRLPLGNLKEDYNIDVAIDGADEVDESLNCIKGGGACHVKEKMVAYNAKKVVIVADSSKQAKHLGQVWKKGIPIAVLAESRNYVRHRILAHVQQGSTCELRMSTSNKAGPVVTDEGLLMLDLQIANIRDYTNAQLHQLDTLLHGIPGVVGTGFFSHSLIHSVYFGFPDGRVLVLQAQSKQGSLVTTVDEKIPEARFPERQYLPPPSSSTDHNNKSKTFRYKHGSLVFTLVKLLGVG</sequence>
<comment type="similarity">
    <text evidence="3">Belongs to the ribose 5-phosphate isomerase family.</text>
</comment>
<dbReference type="Proteomes" id="UP000023152">
    <property type="component" value="Unassembled WGS sequence"/>
</dbReference>
<dbReference type="InterPro" id="IPR037171">
    <property type="entry name" value="NagB/RpiA_transferase-like"/>
</dbReference>
<dbReference type="InterPro" id="IPR004788">
    <property type="entry name" value="Ribose5P_isomerase_type_A"/>
</dbReference>
<evidence type="ECO:0000256" key="6">
    <source>
        <dbReference type="ARBA" id="ARBA00029734"/>
    </source>
</evidence>
<evidence type="ECO:0000313" key="8">
    <source>
        <dbReference type="Proteomes" id="UP000023152"/>
    </source>
</evidence>
<dbReference type="AlphaFoldDB" id="X6MIV2"/>
<dbReference type="GO" id="GO:0006014">
    <property type="term" value="P:D-ribose metabolic process"/>
    <property type="evidence" value="ECO:0007669"/>
    <property type="project" value="TreeGrafter"/>
</dbReference>
<dbReference type="PANTHER" id="PTHR11934">
    <property type="entry name" value="RIBOSE-5-PHOSPHATE ISOMERASE"/>
    <property type="match status" value="1"/>
</dbReference>
<keyword evidence="8" id="KW-1185">Reference proteome</keyword>
<evidence type="ECO:0000256" key="3">
    <source>
        <dbReference type="ARBA" id="ARBA00008088"/>
    </source>
</evidence>
<name>X6MIV2_RETFI</name>
<evidence type="ECO:0000256" key="1">
    <source>
        <dbReference type="ARBA" id="ARBA00001713"/>
    </source>
</evidence>
<dbReference type="GO" id="GO:0009052">
    <property type="term" value="P:pentose-phosphate shunt, non-oxidative branch"/>
    <property type="evidence" value="ECO:0007669"/>
    <property type="project" value="InterPro"/>
</dbReference>
<dbReference type="NCBIfam" id="TIGR00021">
    <property type="entry name" value="rpiA"/>
    <property type="match status" value="1"/>
</dbReference>
<comment type="caution">
    <text evidence="7">The sequence shown here is derived from an EMBL/GenBank/DDBJ whole genome shotgun (WGS) entry which is preliminary data.</text>
</comment>
<comment type="catalytic activity">
    <reaction evidence="1">
        <text>aldehydo-D-ribose 5-phosphate = D-ribulose 5-phosphate</text>
        <dbReference type="Rhea" id="RHEA:14657"/>
        <dbReference type="ChEBI" id="CHEBI:58121"/>
        <dbReference type="ChEBI" id="CHEBI:58273"/>
        <dbReference type="EC" id="5.3.1.6"/>
    </reaction>
</comment>
<organism evidence="7 8">
    <name type="scientific">Reticulomyxa filosa</name>
    <dbReference type="NCBI Taxonomy" id="46433"/>
    <lineage>
        <taxon>Eukaryota</taxon>
        <taxon>Sar</taxon>
        <taxon>Rhizaria</taxon>
        <taxon>Retaria</taxon>
        <taxon>Foraminifera</taxon>
        <taxon>Monothalamids</taxon>
        <taxon>Reticulomyxidae</taxon>
        <taxon>Reticulomyxa</taxon>
    </lineage>
</organism>
<dbReference type="EC" id="5.3.1.6" evidence="4"/>